<evidence type="ECO:0000313" key="1">
    <source>
        <dbReference type="EMBL" id="KIN06901.1"/>
    </source>
</evidence>
<keyword evidence="2" id="KW-1185">Reference proteome</keyword>
<dbReference type="AlphaFoldDB" id="A0A0C3HF99"/>
<reference evidence="2" key="2">
    <citation type="submission" date="2015-01" db="EMBL/GenBank/DDBJ databases">
        <title>Evolutionary Origins and Diversification of the Mycorrhizal Mutualists.</title>
        <authorList>
            <consortium name="DOE Joint Genome Institute"/>
            <consortium name="Mycorrhizal Genomics Consortium"/>
            <person name="Kohler A."/>
            <person name="Kuo A."/>
            <person name="Nagy L.G."/>
            <person name="Floudas D."/>
            <person name="Copeland A."/>
            <person name="Barry K.W."/>
            <person name="Cichocki N."/>
            <person name="Veneault-Fourrey C."/>
            <person name="LaButti K."/>
            <person name="Lindquist E.A."/>
            <person name="Lipzen A."/>
            <person name="Lundell T."/>
            <person name="Morin E."/>
            <person name="Murat C."/>
            <person name="Riley R."/>
            <person name="Ohm R."/>
            <person name="Sun H."/>
            <person name="Tunlid A."/>
            <person name="Henrissat B."/>
            <person name="Grigoriev I.V."/>
            <person name="Hibbett D.S."/>
            <person name="Martin F."/>
        </authorList>
    </citation>
    <scope>NUCLEOTIDE SEQUENCE [LARGE SCALE GENOMIC DNA]</scope>
    <source>
        <strain evidence="2">Zn</strain>
    </source>
</reference>
<dbReference type="InParanoid" id="A0A0C3HF99"/>
<organism evidence="1 2">
    <name type="scientific">Oidiodendron maius (strain Zn)</name>
    <dbReference type="NCBI Taxonomy" id="913774"/>
    <lineage>
        <taxon>Eukaryota</taxon>
        <taxon>Fungi</taxon>
        <taxon>Dikarya</taxon>
        <taxon>Ascomycota</taxon>
        <taxon>Pezizomycotina</taxon>
        <taxon>Leotiomycetes</taxon>
        <taxon>Leotiomycetes incertae sedis</taxon>
        <taxon>Myxotrichaceae</taxon>
        <taxon>Oidiodendron</taxon>
    </lineage>
</organism>
<sequence length="208" mass="23659">MSSAGSGTAASFLSLSLTDRVISRSLQSCISKAGTVTPSTRSYFIRYASYTIEFLESRLDATEQSWLPLLSKYDRDLSARAEVYKHLRQSSQRTHETLNLANTSKSEQLGENIPKVLTELWKELEPVFDTDVVLLNKIRAKVSSEDIMKIEEEEKRRRLGMMKTNGHLWCATYLMRSLTPEEREQFPPGVPNMAKSAMLIAGNWQFSR</sequence>
<accession>A0A0C3HF99</accession>
<dbReference type="OrthoDB" id="5282072at2759"/>
<evidence type="ECO:0000313" key="2">
    <source>
        <dbReference type="Proteomes" id="UP000054321"/>
    </source>
</evidence>
<dbReference type="Proteomes" id="UP000054321">
    <property type="component" value="Unassembled WGS sequence"/>
</dbReference>
<proteinExistence type="predicted"/>
<dbReference type="EMBL" id="KN832870">
    <property type="protein sequence ID" value="KIN06901.1"/>
    <property type="molecule type" value="Genomic_DNA"/>
</dbReference>
<protein>
    <submittedName>
        <fullName evidence="1">Uncharacterized protein</fullName>
    </submittedName>
</protein>
<gene>
    <name evidence="1" type="ORF">OIDMADRAFT_15951</name>
</gene>
<reference evidence="1 2" key="1">
    <citation type="submission" date="2014-04" db="EMBL/GenBank/DDBJ databases">
        <authorList>
            <consortium name="DOE Joint Genome Institute"/>
            <person name="Kuo A."/>
            <person name="Martino E."/>
            <person name="Perotto S."/>
            <person name="Kohler A."/>
            <person name="Nagy L.G."/>
            <person name="Floudas D."/>
            <person name="Copeland A."/>
            <person name="Barry K.W."/>
            <person name="Cichocki N."/>
            <person name="Veneault-Fourrey C."/>
            <person name="LaButti K."/>
            <person name="Lindquist E.A."/>
            <person name="Lipzen A."/>
            <person name="Lundell T."/>
            <person name="Morin E."/>
            <person name="Murat C."/>
            <person name="Sun H."/>
            <person name="Tunlid A."/>
            <person name="Henrissat B."/>
            <person name="Grigoriev I.V."/>
            <person name="Hibbett D.S."/>
            <person name="Martin F."/>
            <person name="Nordberg H.P."/>
            <person name="Cantor M.N."/>
            <person name="Hua S.X."/>
        </authorList>
    </citation>
    <scope>NUCLEOTIDE SEQUENCE [LARGE SCALE GENOMIC DNA]</scope>
    <source>
        <strain evidence="1 2">Zn</strain>
    </source>
</reference>
<name>A0A0C3HF99_OIDMZ</name>
<dbReference type="HOGENOM" id="CLU_1151594_0_0_1"/>